<dbReference type="InterPro" id="IPR052156">
    <property type="entry name" value="BCAA_Transport_ATP-bd_LivF"/>
</dbReference>
<dbReference type="PROSITE" id="PS00211">
    <property type="entry name" value="ABC_TRANSPORTER_1"/>
    <property type="match status" value="1"/>
</dbReference>
<evidence type="ECO:0000256" key="3">
    <source>
        <dbReference type="ARBA" id="ARBA00022741"/>
    </source>
</evidence>
<gene>
    <name evidence="8" type="ORF">DFR67_105255</name>
</gene>
<evidence type="ECO:0000256" key="6">
    <source>
        <dbReference type="SAM" id="MobiDB-lite"/>
    </source>
</evidence>
<keyword evidence="5" id="KW-0029">Amino-acid transport</keyword>
<keyword evidence="9" id="KW-1185">Reference proteome</keyword>
<dbReference type="InterPro" id="IPR003593">
    <property type="entry name" value="AAA+_ATPase"/>
</dbReference>
<dbReference type="GO" id="GO:0016887">
    <property type="term" value="F:ATP hydrolysis activity"/>
    <property type="evidence" value="ECO:0007669"/>
    <property type="project" value="InterPro"/>
</dbReference>
<dbReference type="GO" id="GO:0015807">
    <property type="term" value="P:L-amino acid transport"/>
    <property type="evidence" value="ECO:0007669"/>
    <property type="project" value="TreeGrafter"/>
</dbReference>
<accession>A0A318RJU1</accession>
<dbReference type="InterPro" id="IPR017871">
    <property type="entry name" value="ABC_transporter-like_CS"/>
</dbReference>
<dbReference type="InterPro" id="IPR003439">
    <property type="entry name" value="ABC_transporter-like_ATP-bd"/>
</dbReference>
<dbReference type="InterPro" id="IPR027417">
    <property type="entry name" value="P-loop_NTPase"/>
</dbReference>
<reference evidence="8 9" key="1">
    <citation type="submission" date="2018-06" db="EMBL/GenBank/DDBJ databases">
        <title>Genomic Encyclopedia of Type Strains, Phase IV (KMG-IV): sequencing the most valuable type-strain genomes for metagenomic binning, comparative biology and taxonomic classification.</title>
        <authorList>
            <person name="Goeker M."/>
        </authorList>
    </citation>
    <scope>NUCLEOTIDE SEQUENCE [LARGE SCALE GENOMIC DNA]</scope>
    <source>
        <strain evidence="8 9">DSM 45521</strain>
    </source>
</reference>
<dbReference type="PROSITE" id="PS50893">
    <property type="entry name" value="ABC_TRANSPORTER_2"/>
    <property type="match status" value="1"/>
</dbReference>
<dbReference type="Pfam" id="PF00005">
    <property type="entry name" value="ABC_tran"/>
    <property type="match status" value="1"/>
</dbReference>
<comment type="similarity">
    <text evidence="1">Belongs to the ABC transporter superfamily.</text>
</comment>
<evidence type="ECO:0000256" key="5">
    <source>
        <dbReference type="ARBA" id="ARBA00022970"/>
    </source>
</evidence>
<feature type="region of interest" description="Disordered" evidence="6">
    <location>
        <begin position="247"/>
        <end position="289"/>
    </location>
</feature>
<sequence length="289" mass="30400">MTTVAATEPVLTIAGLNVGYGGVPAVRDFDASVRAGEILALLGPNGAGKTTTLLAAVGALTFLSGSVTVLGEPLDRRVERNARRGLTLVPDNRGVFHKLTVSDNLRLAKRKGGAELSDVFEYFPKLKTLKGRRCGNLSGGEQQMLALAKALLARPKVLLIDELSLGLSPIAVKDLLPRLRTIADEQQMAVVLVEQHIDLALAIADSAIVLHHGRVALAGPAQELRGQREKVEAAYFGLVGDEAQRSSTGLVGDEAQRSSTGLVGDEAQRSSTGEPRESGETDAAAKVVD</sequence>
<dbReference type="OrthoDB" id="9776369at2"/>
<dbReference type="PANTHER" id="PTHR43820">
    <property type="entry name" value="HIGH-AFFINITY BRANCHED-CHAIN AMINO ACID TRANSPORT ATP-BINDING PROTEIN LIVF"/>
    <property type="match status" value="1"/>
</dbReference>
<evidence type="ECO:0000313" key="9">
    <source>
        <dbReference type="Proteomes" id="UP000247591"/>
    </source>
</evidence>
<dbReference type="SMART" id="SM00382">
    <property type="entry name" value="AAA"/>
    <property type="match status" value="1"/>
</dbReference>
<dbReference type="GO" id="GO:0015658">
    <property type="term" value="F:branched-chain amino acid transmembrane transporter activity"/>
    <property type="evidence" value="ECO:0007669"/>
    <property type="project" value="TreeGrafter"/>
</dbReference>
<dbReference type="Proteomes" id="UP000247591">
    <property type="component" value="Unassembled WGS sequence"/>
</dbReference>
<organism evidence="8 9">
    <name type="scientific">Williamsia limnetica</name>
    <dbReference type="NCBI Taxonomy" id="882452"/>
    <lineage>
        <taxon>Bacteria</taxon>
        <taxon>Bacillati</taxon>
        <taxon>Actinomycetota</taxon>
        <taxon>Actinomycetes</taxon>
        <taxon>Mycobacteriales</taxon>
        <taxon>Nocardiaceae</taxon>
        <taxon>Williamsia</taxon>
    </lineage>
</organism>
<dbReference type="AlphaFoldDB" id="A0A318RJU1"/>
<keyword evidence="4 8" id="KW-0067">ATP-binding</keyword>
<evidence type="ECO:0000256" key="2">
    <source>
        <dbReference type="ARBA" id="ARBA00022448"/>
    </source>
</evidence>
<evidence type="ECO:0000259" key="7">
    <source>
        <dbReference type="PROSITE" id="PS50893"/>
    </source>
</evidence>
<comment type="caution">
    <text evidence="8">The sequence shown here is derived from an EMBL/GenBank/DDBJ whole genome shotgun (WGS) entry which is preliminary data.</text>
</comment>
<proteinExistence type="inferred from homology"/>
<name>A0A318RJU1_WILLI</name>
<dbReference type="SUPFAM" id="SSF52540">
    <property type="entry name" value="P-loop containing nucleoside triphosphate hydrolases"/>
    <property type="match status" value="1"/>
</dbReference>
<keyword evidence="3" id="KW-0547">Nucleotide-binding</keyword>
<dbReference type="Gene3D" id="3.40.50.300">
    <property type="entry name" value="P-loop containing nucleotide triphosphate hydrolases"/>
    <property type="match status" value="1"/>
</dbReference>
<dbReference type="PANTHER" id="PTHR43820:SF4">
    <property type="entry name" value="HIGH-AFFINITY BRANCHED-CHAIN AMINO ACID TRANSPORT ATP-BINDING PROTEIN LIVF"/>
    <property type="match status" value="1"/>
</dbReference>
<dbReference type="EMBL" id="QJSP01000005">
    <property type="protein sequence ID" value="PYE18110.1"/>
    <property type="molecule type" value="Genomic_DNA"/>
</dbReference>
<keyword evidence="2" id="KW-0813">Transport</keyword>
<evidence type="ECO:0000256" key="4">
    <source>
        <dbReference type="ARBA" id="ARBA00022840"/>
    </source>
</evidence>
<evidence type="ECO:0000313" key="8">
    <source>
        <dbReference type="EMBL" id="PYE18110.1"/>
    </source>
</evidence>
<evidence type="ECO:0000256" key="1">
    <source>
        <dbReference type="ARBA" id="ARBA00005417"/>
    </source>
</evidence>
<dbReference type="GO" id="GO:0005524">
    <property type="term" value="F:ATP binding"/>
    <property type="evidence" value="ECO:0007669"/>
    <property type="project" value="UniProtKB-KW"/>
</dbReference>
<feature type="domain" description="ABC transporter" evidence="7">
    <location>
        <begin position="11"/>
        <end position="237"/>
    </location>
</feature>
<protein>
    <submittedName>
        <fullName evidence="8">Amino acid/amide ABC transporter ATP-binding protein 2 (HAAT family)</fullName>
    </submittedName>
</protein>